<evidence type="ECO:0000313" key="2">
    <source>
        <dbReference type="EMBL" id="CAF0869886.1"/>
    </source>
</evidence>
<proteinExistence type="predicted"/>
<sequence length="546" mass="64968">MSLSSEIDSIRPTDTDEYERLRRKDSYGHKKLKIEEYLSQWQSKSNDNWFYVILRLPDVLGPRDSTDRWWFYQMWIQFYSSIQKTLEISTNLRSSYVYVNDVARYITHIFSITFLDSSTIFYNQILNIGCTEIVSINDLLSMIIDELNLNTLHIPIKYNPNTEAGFFPSVTRGGINISKALSDQFNWKPTPLKQVVRETIQWYNDAYEHYPNERSTIVKRIRRTLLNNDENAYGKFLYDVNQYSTQNILKRKREEEKKILIVCLPTSNSLSSEIDSIRPTDTDEYERLRRKDSYGHKKLKIEEYLSQWQSKSNDNWFYVVLRLPDVLGPRDSTDRWWFYQMWIQFYTSIQKTLEISTNLRSSYVYVNDVARYITHILSITFLDSSTIFYNQILNIGCTEIVSINDLLSMIIDELNLNRLHIPIKYNPNTEADFFPSVTRGGINISKALSNQFNWKPTPLKQVVRETIQWYNDAYEHYPNERSAIVKRIRRTLLNNDENAYGKFLYDVNQYSTQNILKRKREEEKKILIVDHGDNQQEKLFKHNDEI</sequence>
<organism evidence="2 3">
    <name type="scientific">Adineta steineri</name>
    <dbReference type="NCBI Taxonomy" id="433720"/>
    <lineage>
        <taxon>Eukaryota</taxon>
        <taxon>Metazoa</taxon>
        <taxon>Spiralia</taxon>
        <taxon>Gnathifera</taxon>
        <taxon>Rotifera</taxon>
        <taxon>Eurotatoria</taxon>
        <taxon>Bdelloidea</taxon>
        <taxon>Adinetida</taxon>
        <taxon>Adinetidae</taxon>
        <taxon>Adineta</taxon>
    </lineage>
</organism>
<dbReference type="Pfam" id="PF01370">
    <property type="entry name" value="Epimerase"/>
    <property type="match status" value="2"/>
</dbReference>
<dbReference type="EMBL" id="CAJNOG010000062">
    <property type="protein sequence ID" value="CAF0869886.1"/>
    <property type="molecule type" value="Genomic_DNA"/>
</dbReference>
<dbReference type="PANTHER" id="PTHR43725:SF32">
    <property type="entry name" value="NAD-DEPENDENT EPIMERASE_DEHYDRATASE DOMAIN-CONTAINING PROTEIN"/>
    <property type="match status" value="1"/>
</dbReference>
<feature type="domain" description="NAD-dependent epimerase/dehydratase" evidence="1">
    <location>
        <begin position="238"/>
        <end position="378"/>
    </location>
</feature>
<evidence type="ECO:0000259" key="1">
    <source>
        <dbReference type="Pfam" id="PF01370"/>
    </source>
</evidence>
<protein>
    <recommendedName>
        <fullName evidence="1">NAD-dependent epimerase/dehydratase domain-containing protein</fullName>
    </recommendedName>
</protein>
<dbReference type="InterPro" id="IPR036291">
    <property type="entry name" value="NAD(P)-bd_dom_sf"/>
</dbReference>
<evidence type="ECO:0000313" key="3">
    <source>
        <dbReference type="Proteomes" id="UP000663845"/>
    </source>
</evidence>
<accession>A0A813XLI9</accession>
<comment type="caution">
    <text evidence="2">The sequence shown here is derived from an EMBL/GenBank/DDBJ whole genome shotgun (WGS) entry which is preliminary data.</text>
</comment>
<dbReference type="Gene3D" id="3.40.50.720">
    <property type="entry name" value="NAD(P)-binding Rossmann-like Domain"/>
    <property type="match status" value="2"/>
</dbReference>
<dbReference type="SUPFAM" id="SSF51735">
    <property type="entry name" value="NAD(P)-binding Rossmann-fold domains"/>
    <property type="match status" value="2"/>
</dbReference>
<dbReference type="GO" id="GO:0005829">
    <property type="term" value="C:cytosol"/>
    <property type="evidence" value="ECO:0007669"/>
    <property type="project" value="TreeGrafter"/>
</dbReference>
<dbReference type="InterPro" id="IPR001509">
    <property type="entry name" value="Epimerase_deHydtase"/>
</dbReference>
<dbReference type="GO" id="GO:0005996">
    <property type="term" value="P:monosaccharide metabolic process"/>
    <property type="evidence" value="ECO:0007669"/>
    <property type="project" value="TreeGrafter"/>
</dbReference>
<reference evidence="2" key="1">
    <citation type="submission" date="2021-02" db="EMBL/GenBank/DDBJ databases">
        <authorList>
            <person name="Nowell W R."/>
        </authorList>
    </citation>
    <scope>NUCLEOTIDE SEQUENCE</scope>
</reference>
<dbReference type="AlphaFoldDB" id="A0A813XLI9"/>
<dbReference type="GO" id="GO:0003978">
    <property type="term" value="F:UDP-glucose 4-epimerase activity"/>
    <property type="evidence" value="ECO:0007669"/>
    <property type="project" value="TreeGrafter"/>
</dbReference>
<dbReference type="Proteomes" id="UP000663845">
    <property type="component" value="Unassembled WGS sequence"/>
</dbReference>
<name>A0A813XLI9_9BILA</name>
<dbReference type="PANTHER" id="PTHR43725">
    <property type="entry name" value="UDP-GLUCOSE 4-EPIMERASE"/>
    <property type="match status" value="1"/>
</dbReference>
<gene>
    <name evidence="2" type="ORF">JYZ213_LOCUS8896</name>
</gene>
<feature type="domain" description="NAD-dependent epimerase/dehydratase" evidence="1">
    <location>
        <begin position="13"/>
        <end position="110"/>
    </location>
</feature>